<evidence type="ECO:0000256" key="13">
    <source>
        <dbReference type="SAM" id="SignalP"/>
    </source>
</evidence>
<evidence type="ECO:0000256" key="4">
    <source>
        <dbReference type="ARBA" id="ARBA00022496"/>
    </source>
</evidence>
<accession>A0A0R0B5D9</accession>
<dbReference type="CDD" id="cd01347">
    <property type="entry name" value="ligand_gated_channel"/>
    <property type="match status" value="1"/>
</dbReference>
<dbReference type="InterPro" id="IPR011662">
    <property type="entry name" value="Secretin/TonB_short_N"/>
</dbReference>
<dbReference type="SUPFAM" id="SSF56935">
    <property type="entry name" value="Porins"/>
    <property type="match status" value="1"/>
</dbReference>
<feature type="domain" description="Secretin/TonB short N-terminal" evidence="14">
    <location>
        <begin position="60"/>
        <end position="111"/>
    </location>
</feature>
<evidence type="ECO:0000256" key="5">
    <source>
        <dbReference type="ARBA" id="ARBA00022692"/>
    </source>
</evidence>
<feature type="region of interest" description="Disordered" evidence="12">
    <location>
        <begin position="116"/>
        <end position="137"/>
    </location>
</feature>
<evidence type="ECO:0000256" key="9">
    <source>
        <dbReference type="ARBA" id="ARBA00023237"/>
    </source>
</evidence>
<evidence type="ECO:0000313" key="16">
    <source>
        <dbReference type="Proteomes" id="UP000051757"/>
    </source>
</evidence>
<evidence type="ECO:0000256" key="3">
    <source>
        <dbReference type="ARBA" id="ARBA00022452"/>
    </source>
</evidence>
<keyword evidence="3 10" id="KW-1134">Transmembrane beta strand</keyword>
<dbReference type="PROSITE" id="PS52016">
    <property type="entry name" value="TONB_DEPENDENT_REC_3"/>
    <property type="match status" value="1"/>
</dbReference>
<evidence type="ECO:0000256" key="11">
    <source>
        <dbReference type="RuleBase" id="RU003357"/>
    </source>
</evidence>
<dbReference type="GO" id="GO:0015344">
    <property type="term" value="F:siderophore uptake transmembrane transporter activity"/>
    <property type="evidence" value="ECO:0007669"/>
    <property type="project" value="TreeGrafter"/>
</dbReference>
<keyword evidence="9 10" id="KW-0998">Cell outer membrane</keyword>
<keyword evidence="4" id="KW-0410">Iron transport</keyword>
<dbReference type="AlphaFoldDB" id="A0A0R0B5D9"/>
<dbReference type="OrthoDB" id="8670144at2"/>
<reference evidence="15 16" key="1">
    <citation type="journal article" date="2016" name="Front. Microbiol.">
        <title>Genome Sequence of Type Strains of Genus Stenotrophomonas.</title>
        <authorList>
            <person name="Patil P.P."/>
            <person name="Midha S."/>
            <person name="Kumar S."/>
            <person name="Patil P.B."/>
        </authorList>
    </citation>
    <scope>NUCLEOTIDE SEQUENCE [LARGE SCALE GENOMIC DNA]</scope>
    <source>
        <strain evidence="15 16">LMG 978</strain>
    </source>
</reference>
<dbReference type="InterPro" id="IPR012910">
    <property type="entry name" value="Plug_dom"/>
</dbReference>
<dbReference type="Gene3D" id="2.40.170.20">
    <property type="entry name" value="TonB-dependent receptor, beta-barrel domain"/>
    <property type="match status" value="1"/>
</dbReference>
<dbReference type="PANTHER" id="PTHR30069:SF42">
    <property type="entry name" value="FERRIC AEROBACTIN RECEPTOR"/>
    <property type="match status" value="1"/>
</dbReference>
<name>A0A0R0B5D9_9GAMM</name>
<evidence type="ECO:0000256" key="12">
    <source>
        <dbReference type="SAM" id="MobiDB-lite"/>
    </source>
</evidence>
<feature type="signal peptide" evidence="13">
    <location>
        <begin position="1"/>
        <end position="30"/>
    </location>
</feature>
<keyword evidence="5 10" id="KW-0812">Transmembrane</keyword>
<evidence type="ECO:0000313" key="15">
    <source>
        <dbReference type="EMBL" id="KRG52512.1"/>
    </source>
</evidence>
<keyword evidence="16" id="KW-1185">Reference proteome</keyword>
<comment type="caution">
    <text evidence="15">The sequence shown here is derived from an EMBL/GenBank/DDBJ whole genome shotgun (WGS) entry which is preliminary data.</text>
</comment>
<dbReference type="Pfam" id="PF07715">
    <property type="entry name" value="Plug"/>
    <property type="match status" value="1"/>
</dbReference>
<dbReference type="Gene3D" id="3.55.50.30">
    <property type="match status" value="1"/>
</dbReference>
<dbReference type="EMBL" id="LLXV01000014">
    <property type="protein sequence ID" value="KRG52512.1"/>
    <property type="molecule type" value="Genomic_DNA"/>
</dbReference>
<dbReference type="Gene3D" id="2.170.130.10">
    <property type="entry name" value="TonB-dependent receptor, plug domain"/>
    <property type="match status" value="1"/>
</dbReference>
<evidence type="ECO:0000256" key="1">
    <source>
        <dbReference type="ARBA" id="ARBA00004571"/>
    </source>
</evidence>
<keyword evidence="2 10" id="KW-0813">Transport</keyword>
<protein>
    <submittedName>
        <fullName evidence="15">TonB-dependent receptor</fullName>
    </submittedName>
</protein>
<dbReference type="GO" id="GO:0044718">
    <property type="term" value="P:siderophore transmembrane transport"/>
    <property type="evidence" value="ECO:0007669"/>
    <property type="project" value="TreeGrafter"/>
</dbReference>
<evidence type="ECO:0000256" key="8">
    <source>
        <dbReference type="ARBA" id="ARBA00023136"/>
    </source>
</evidence>
<keyword evidence="15" id="KW-0675">Receptor</keyword>
<dbReference type="GO" id="GO:0009279">
    <property type="term" value="C:cell outer membrane"/>
    <property type="evidence" value="ECO:0007669"/>
    <property type="project" value="UniProtKB-SubCell"/>
</dbReference>
<dbReference type="InterPro" id="IPR037066">
    <property type="entry name" value="Plug_dom_sf"/>
</dbReference>
<dbReference type="Proteomes" id="UP000051757">
    <property type="component" value="Unassembled WGS sequence"/>
</dbReference>
<keyword evidence="8 10" id="KW-0472">Membrane</keyword>
<proteinExistence type="inferred from homology"/>
<dbReference type="InterPro" id="IPR000531">
    <property type="entry name" value="Beta-barrel_TonB"/>
</dbReference>
<feature type="chain" id="PRO_5006391893" evidence="13">
    <location>
        <begin position="31"/>
        <end position="809"/>
    </location>
</feature>
<dbReference type="Pfam" id="PF00593">
    <property type="entry name" value="TonB_dep_Rec_b-barrel"/>
    <property type="match status" value="1"/>
</dbReference>
<dbReference type="PANTHER" id="PTHR30069">
    <property type="entry name" value="TONB-DEPENDENT OUTER MEMBRANE RECEPTOR"/>
    <property type="match status" value="1"/>
</dbReference>
<evidence type="ECO:0000256" key="2">
    <source>
        <dbReference type="ARBA" id="ARBA00022448"/>
    </source>
</evidence>
<organism evidence="15 16">
    <name type="scientific">Stenotrophomonas beteli</name>
    <dbReference type="NCBI Taxonomy" id="3384461"/>
    <lineage>
        <taxon>Bacteria</taxon>
        <taxon>Pseudomonadati</taxon>
        <taxon>Pseudomonadota</taxon>
        <taxon>Gammaproteobacteria</taxon>
        <taxon>Lysobacterales</taxon>
        <taxon>Lysobacteraceae</taxon>
        <taxon>Stenotrophomonas</taxon>
        <taxon>Stenotrophomonas maltophilia group</taxon>
    </lineage>
</organism>
<dbReference type="SMART" id="SM00965">
    <property type="entry name" value="STN"/>
    <property type="match status" value="1"/>
</dbReference>
<dbReference type="InterPro" id="IPR039426">
    <property type="entry name" value="TonB-dep_rcpt-like"/>
</dbReference>
<dbReference type="Pfam" id="PF07660">
    <property type="entry name" value="STN"/>
    <property type="match status" value="1"/>
</dbReference>
<comment type="similarity">
    <text evidence="10 11">Belongs to the TonB-dependent receptor family.</text>
</comment>
<gene>
    <name evidence="15" type="ORF">ARC23_05120</name>
</gene>
<sequence>MTRHVPPAALCRLAPALLAACLCAALPAAAQTRAPATVQLHLPAGPLQGSLNALARQTGIQLLFAADSTRGRSAPALDGRYTPREALQRLLAGHALTLQERSPGVFVVSAAAAPVPSKARPSDPARATPAAGPTSLERVTVSASTARMPQGETAMPNTITVLTREDIAQQLALGSDVSRVLSAQIAAFAPAREKMSNYGESMRGRGILYMVDGVPQSTPLRDGSRDSHTIDPAMIERIEVIHGANALQGIGGTGGIVNIITRSAPTEPGAFLLDSNLTYSSALPSRHDGNGQRASALVGVRGDRFDLVAGLAYERQGLFHDGEGRSIGTNAQGELMDSTSSNVFAKLGWNLAEGHRLQVMANRYELRGLDNYVAVNGDFRTGRPTISVPGDTPLDPPMNRSRSLTVDYSAADLLGGRFQAQAFAVDFEGRYGASQWDPWGNTGANAAWDQTQNESDKRGFKLTQSWTRIADTALDVTVGLDGLRDRTHQVLLASGMNWVPLTTYQSLSPLLQLHWWPTDHLMLSGGLRYEKGELDVGDYTTLPRYGARRVAGGKPAMSETLPNFGAVWYVTDRLNAYASYSEGYTVADVGRVLRAINRDGQRVDSLVDLSPVVSDNREIGLEYDDGRLSGDIAYYTSESKLGSVLVYDAGIDAYNVQRQATRVEGFESNLRMRLGDARLGLGYARANGRYDANVDGRLDSDLAGVNIAPNRLTAFWEQNWTPQLSTRLQASHAFDRDFDQLGNRVATFNGYTTMDLVARYVLDKHSFTLGLQNLADRQYISYYSQTTPSNPSYFAGRGRVLSLGWQYRY</sequence>
<evidence type="ECO:0000256" key="7">
    <source>
        <dbReference type="ARBA" id="ARBA00023077"/>
    </source>
</evidence>
<evidence type="ECO:0000256" key="10">
    <source>
        <dbReference type="PROSITE-ProRule" id="PRU01360"/>
    </source>
</evidence>
<evidence type="ECO:0000256" key="6">
    <source>
        <dbReference type="ARBA" id="ARBA00023004"/>
    </source>
</evidence>
<dbReference type="InterPro" id="IPR036942">
    <property type="entry name" value="Beta-barrel_TonB_sf"/>
</dbReference>
<keyword evidence="13" id="KW-0732">Signal</keyword>
<keyword evidence="7 11" id="KW-0798">TonB box</keyword>
<evidence type="ECO:0000259" key="14">
    <source>
        <dbReference type="SMART" id="SM00965"/>
    </source>
</evidence>
<keyword evidence="4" id="KW-0406">Ion transport</keyword>
<keyword evidence="6" id="KW-0408">Iron</keyword>
<comment type="subcellular location">
    <subcellularLocation>
        <location evidence="1 10">Cell outer membrane</location>
        <topology evidence="1 10">Multi-pass membrane protein</topology>
    </subcellularLocation>
</comment>